<accession>A0A2G5VVV7</accession>
<proteinExistence type="predicted"/>
<comment type="caution">
    <text evidence="1">The sequence shown here is derived from an EMBL/GenBank/DDBJ whole genome shotgun (WGS) entry which is preliminary data.</text>
</comment>
<evidence type="ECO:0000313" key="1">
    <source>
        <dbReference type="EMBL" id="PIC55787.1"/>
    </source>
</evidence>
<evidence type="ECO:0000313" key="2">
    <source>
        <dbReference type="Proteomes" id="UP000230233"/>
    </source>
</evidence>
<reference evidence="2" key="1">
    <citation type="submission" date="2017-10" db="EMBL/GenBank/DDBJ databases">
        <title>Rapid genome shrinkage in a self-fertile nematode reveals novel sperm competition proteins.</title>
        <authorList>
            <person name="Yin D."/>
            <person name="Schwarz E.M."/>
            <person name="Thomas C.G."/>
            <person name="Felde R.L."/>
            <person name="Korf I.F."/>
            <person name="Cutter A.D."/>
            <person name="Schartner C.M."/>
            <person name="Ralston E.J."/>
            <person name="Meyer B.J."/>
            <person name="Haag E.S."/>
        </authorList>
    </citation>
    <scope>NUCLEOTIDE SEQUENCE [LARGE SCALE GENOMIC DNA]</scope>
    <source>
        <strain evidence="2">JU1422</strain>
    </source>
</reference>
<dbReference type="STRING" id="1611254.A0A2G5VVV7"/>
<dbReference type="OrthoDB" id="5846951at2759"/>
<sequence>MAPKPEKLKFDSKTTTQTGTEFLISVNQKESNQVFVVARTVVSTDLEGRTAAHVWNPSATKVTLLEGQDIGEAKEYEEIQENWCTPPEADWEAKLPRLPQETPPDYRPLDEIDLKKSILTEDQRKQMVEVINQHKAAFVAPDGNLGCYNGPIRHQIEFIKDAKMPAPRNYRVPLKRRDEVRK</sequence>
<name>A0A2G5VVV7_9PELO</name>
<organism evidence="1 2">
    <name type="scientific">Caenorhabditis nigoni</name>
    <dbReference type="NCBI Taxonomy" id="1611254"/>
    <lineage>
        <taxon>Eukaryota</taxon>
        <taxon>Metazoa</taxon>
        <taxon>Ecdysozoa</taxon>
        <taxon>Nematoda</taxon>
        <taxon>Chromadorea</taxon>
        <taxon>Rhabditida</taxon>
        <taxon>Rhabditina</taxon>
        <taxon>Rhabditomorpha</taxon>
        <taxon>Rhabditoidea</taxon>
        <taxon>Rhabditidae</taxon>
        <taxon>Peloderinae</taxon>
        <taxon>Caenorhabditis</taxon>
    </lineage>
</organism>
<gene>
    <name evidence="1" type="primary">Cnig_chr_I.g914</name>
    <name evidence="1" type="ORF">B9Z55_000914</name>
</gene>
<keyword evidence="2" id="KW-1185">Reference proteome</keyword>
<protein>
    <submittedName>
        <fullName evidence="1">Uncharacterized protein</fullName>
    </submittedName>
</protein>
<dbReference type="EMBL" id="PDUG01000001">
    <property type="protein sequence ID" value="PIC55787.1"/>
    <property type="molecule type" value="Genomic_DNA"/>
</dbReference>
<dbReference type="AlphaFoldDB" id="A0A2G5VVV7"/>
<dbReference type="Proteomes" id="UP000230233">
    <property type="component" value="Chromosome I"/>
</dbReference>